<dbReference type="AlphaFoldDB" id="A0A6A6SQ17"/>
<accession>A0A6A6SQ17</accession>
<evidence type="ECO:0000313" key="2">
    <source>
        <dbReference type="Proteomes" id="UP000799324"/>
    </source>
</evidence>
<keyword evidence="2" id="KW-1185">Reference proteome</keyword>
<evidence type="ECO:0000313" key="1">
    <source>
        <dbReference type="EMBL" id="KAF2649067.1"/>
    </source>
</evidence>
<proteinExistence type="predicted"/>
<sequence length="207" mass="23563">MFMWEGEDRAKTNAGRCLPLLHKLYAPGITWAQLQVVEQYELDQVARIPDMEDVYLPVDEIDDEIKPCVVGKDSLFHGTSHAKMTDKPYSIGIGHWYLGTASMSSPVQDTTIWMHLCSWYSGHPWNSSNCFVETLKQSKWRDDAAIARHKDSLTSVAIIDEEFPAPLLLFPAPQYPIISSMYESRDRSMRSSSLKDVPWNHELGLST</sequence>
<gene>
    <name evidence="1" type="ORF">K491DRAFT_721995</name>
</gene>
<dbReference type="Proteomes" id="UP000799324">
    <property type="component" value="Unassembled WGS sequence"/>
</dbReference>
<dbReference type="EMBL" id="MU004508">
    <property type="protein sequence ID" value="KAF2649067.1"/>
    <property type="molecule type" value="Genomic_DNA"/>
</dbReference>
<reference evidence="1" key="1">
    <citation type="journal article" date="2020" name="Stud. Mycol.">
        <title>101 Dothideomycetes genomes: a test case for predicting lifestyles and emergence of pathogens.</title>
        <authorList>
            <person name="Haridas S."/>
            <person name="Albert R."/>
            <person name="Binder M."/>
            <person name="Bloem J."/>
            <person name="Labutti K."/>
            <person name="Salamov A."/>
            <person name="Andreopoulos B."/>
            <person name="Baker S."/>
            <person name="Barry K."/>
            <person name="Bills G."/>
            <person name="Bluhm B."/>
            <person name="Cannon C."/>
            <person name="Castanera R."/>
            <person name="Culley D."/>
            <person name="Daum C."/>
            <person name="Ezra D."/>
            <person name="Gonzalez J."/>
            <person name="Henrissat B."/>
            <person name="Kuo A."/>
            <person name="Liang C."/>
            <person name="Lipzen A."/>
            <person name="Lutzoni F."/>
            <person name="Magnuson J."/>
            <person name="Mondo S."/>
            <person name="Nolan M."/>
            <person name="Ohm R."/>
            <person name="Pangilinan J."/>
            <person name="Park H.-J."/>
            <person name="Ramirez L."/>
            <person name="Alfaro M."/>
            <person name="Sun H."/>
            <person name="Tritt A."/>
            <person name="Yoshinaga Y."/>
            <person name="Zwiers L.-H."/>
            <person name="Turgeon B."/>
            <person name="Goodwin S."/>
            <person name="Spatafora J."/>
            <person name="Crous P."/>
            <person name="Grigoriev I."/>
        </authorList>
    </citation>
    <scope>NUCLEOTIDE SEQUENCE</scope>
    <source>
        <strain evidence="1">CBS 122681</strain>
    </source>
</reference>
<organism evidence="1 2">
    <name type="scientific">Lophiostoma macrostomum CBS 122681</name>
    <dbReference type="NCBI Taxonomy" id="1314788"/>
    <lineage>
        <taxon>Eukaryota</taxon>
        <taxon>Fungi</taxon>
        <taxon>Dikarya</taxon>
        <taxon>Ascomycota</taxon>
        <taxon>Pezizomycotina</taxon>
        <taxon>Dothideomycetes</taxon>
        <taxon>Pleosporomycetidae</taxon>
        <taxon>Pleosporales</taxon>
        <taxon>Lophiostomataceae</taxon>
        <taxon>Lophiostoma</taxon>
    </lineage>
</organism>
<name>A0A6A6SQ17_9PLEO</name>
<dbReference type="OrthoDB" id="5305306at2759"/>
<protein>
    <submittedName>
        <fullName evidence="1">Uncharacterized protein</fullName>
    </submittedName>
</protein>